<dbReference type="InterPro" id="IPR035892">
    <property type="entry name" value="C2_domain_sf"/>
</dbReference>
<evidence type="ECO:0000256" key="17">
    <source>
        <dbReference type="ARBA" id="ARBA00047986"/>
    </source>
</evidence>
<feature type="domain" description="Phosphatase tensin-type" evidence="22">
    <location>
        <begin position="14"/>
        <end position="185"/>
    </location>
</feature>
<dbReference type="GO" id="GO:0042995">
    <property type="term" value="C:cell projection"/>
    <property type="evidence" value="ECO:0007669"/>
    <property type="project" value="UniProtKB-ARBA"/>
</dbReference>
<dbReference type="Gene3D" id="3.90.190.10">
    <property type="entry name" value="Protein tyrosine phosphatase superfamily"/>
    <property type="match status" value="1"/>
</dbReference>
<dbReference type="InterPro" id="IPR029021">
    <property type="entry name" value="Prot-tyrosine_phosphatase-like"/>
</dbReference>
<feature type="compositionally biased region" description="Low complexity" evidence="20">
    <location>
        <begin position="368"/>
        <end position="383"/>
    </location>
</feature>
<dbReference type="InterPro" id="IPR014020">
    <property type="entry name" value="Tensin_C2-dom"/>
</dbReference>
<comment type="similarity">
    <text evidence="2">Belongs to the PTEN phosphatase protein family.</text>
</comment>
<evidence type="ECO:0000256" key="11">
    <source>
        <dbReference type="ARBA" id="ARBA00034268"/>
    </source>
</evidence>
<evidence type="ECO:0000256" key="14">
    <source>
        <dbReference type="ARBA" id="ARBA00043760"/>
    </source>
</evidence>
<dbReference type="GO" id="GO:0004725">
    <property type="term" value="F:protein tyrosine phosphatase activity"/>
    <property type="evidence" value="ECO:0007669"/>
    <property type="project" value="UniProtKB-EC"/>
</dbReference>
<evidence type="ECO:0000313" key="25">
    <source>
        <dbReference type="Proteomes" id="UP001146793"/>
    </source>
</evidence>
<feature type="region of interest" description="Disordered" evidence="20">
    <location>
        <begin position="352"/>
        <end position="387"/>
    </location>
</feature>
<feature type="compositionally biased region" description="Polar residues" evidence="20">
    <location>
        <begin position="505"/>
        <end position="551"/>
    </location>
</feature>
<dbReference type="CDD" id="cd14509">
    <property type="entry name" value="PTP_PTEN"/>
    <property type="match status" value="1"/>
</dbReference>
<dbReference type="FunFam" id="3.90.190.10:FF:000029">
    <property type="entry name" value="Phosphatidylinositol 3,4,5-trisphosphate 3-phosphatase and dual-specificity protein phosphatase PTEN"/>
    <property type="match status" value="1"/>
</dbReference>
<name>A0AAV7ZFC2_9EUKA</name>
<evidence type="ECO:0000256" key="9">
    <source>
        <dbReference type="ARBA" id="ARBA00023098"/>
    </source>
</evidence>
<comment type="catalytic activity">
    <reaction evidence="14">
        <text>a 1,2-diacyl-sn-glycero-3-phospho-(1D-myo-inositol-3,4,5-trisphosphate) + H2O = a 1,2-diacyl-sn-glycero-3-phospho-(1D-myo-inositol-4,5-bisphosphate) + phosphate</text>
        <dbReference type="Rhea" id="RHEA:25017"/>
        <dbReference type="ChEBI" id="CHEBI:15377"/>
        <dbReference type="ChEBI" id="CHEBI:43474"/>
        <dbReference type="ChEBI" id="CHEBI:57836"/>
        <dbReference type="ChEBI" id="CHEBI:58456"/>
        <dbReference type="EC" id="3.1.3.67"/>
    </reaction>
    <physiologicalReaction direction="left-to-right" evidence="14">
        <dbReference type="Rhea" id="RHEA:25018"/>
    </physiologicalReaction>
</comment>
<organism evidence="24 25">
    <name type="scientific">Anaeramoeba flamelloides</name>
    <dbReference type="NCBI Taxonomy" id="1746091"/>
    <lineage>
        <taxon>Eukaryota</taxon>
        <taxon>Metamonada</taxon>
        <taxon>Anaeramoebidae</taxon>
        <taxon>Anaeramoeba</taxon>
    </lineage>
</organism>
<feature type="compositionally biased region" description="Low complexity" evidence="20">
    <location>
        <begin position="634"/>
        <end position="908"/>
    </location>
</feature>
<feature type="domain" description="Tyrosine specific protein phosphatases" evidence="21">
    <location>
        <begin position="98"/>
        <end position="173"/>
    </location>
</feature>
<keyword evidence="9" id="KW-0443">Lipid metabolism</keyword>
<protein>
    <recommendedName>
        <fullName evidence="12">Phosphatidylinositol 3,4,5-trisphosphate 3-phosphatase and dual-specificity protein phosphatase PTEN</fullName>
        <ecNumber evidence="5">3.1.3.16</ecNumber>
        <ecNumber evidence="4">3.1.3.48</ecNumber>
        <ecNumber evidence="3">3.1.3.67</ecNumber>
    </recommendedName>
    <alternativeName>
        <fullName evidence="16">Inositol polyphosphate 3-phosphatase</fullName>
    </alternativeName>
</protein>
<comment type="catalytic activity">
    <reaction evidence="17">
        <text>O-phospho-L-seryl-[protein] + H2O = L-seryl-[protein] + phosphate</text>
        <dbReference type="Rhea" id="RHEA:20629"/>
        <dbReference type="Rhea" id="RHEA-COMP:9863"/>
        <dbReference type="Rhea" id="RHEA-COMP:11604"/>
        <dbReference type="ChEBI" id="CHEBI:15377"/>
        <dbReference type="ChEBI" id="CHEBI:29999"/>
        <dbReference type="ChEBI" id="CHEBI:43474"/>
        <dbReference type="ChEBI" id="CHEBI:83421"/>
        <dbReference type="EC" id="3.1.3.16"/>
    </reaction>
    <physiologicalReaction direction="left-to-right" evidence="17">
        <dbReference type="Rhea" id="RHEA:20630"/>
    </physiologicalReaction>
</comment>
<dbReference type="PROSITE" id="PS51181">
    <property type="entry name" value="PPASE_TENSIN"/>
    <property type="match status" value="1"/>
</dbReference>
<evidence type="ECO:0000256" key="1">
    <source>
        <dbReference type="ARBA" id="ARBA00004496"/>
    </source>
</evidence>
<feature type="region of interest" description="Disordered" evidence="20">
    <location>
        <begin position="406"/>
        <end position="453"/>
    </location>
</feature>
<evidence type="ECO:0000256" key="7">
    <source>
        <dbReference type="ARBA" id="ARBA00022801"/>
    </source>
</evidence>
<feature type="compositionally biased region" description="Polar residues" evidence="20">
    <location>
        <begin position="953"/>
        <end position="966"/>
    </location>
</feature>
<evidence type="ECO:0000256" key="19">
    <source>
        <dbReference type="ARBA" id="ARBA00051341"/>
    </source>
</evidence>
<dbReference type="EC" id="3.1.3.67" evidence="3"/>
<evidence type="ECO:0000256" key="8">
    <source>
        <dbReference type="ARBA" id="ARBA00022912"/>
    </source>
</evidence>
<feature type="compositionally biased region" description="Polar residues" evidence="20">
    <location>
        <begin position="914"/>
        <end position="930"/>
    </location>
</feature>
<dbReference type="GO" id="GO:0006629">
    <property type="term" value="P:lipid metabolic process"/>
    <property type="evidence" value="ECO:0007669"/>
    <property type="project" value="UniProtKB-KW"/>
</dbReference>
<feature type="region of interest" description="Disordered" evidence="20">
    <location>
        <begin position="465"/>
        <end position="988"/>
    </location>
</feature>
<dbReference type="PROSITE" id="PS51182">
    <property type="entry name" value="C2_TENSIN"/>
    <property type="match status" value="1"/>
</dbReference>
<feature type="compositionally biased region" description="Low complexity" evidence="20">
    <location>
        <begin position="556"/>
        <end position="568"/>
    </location>
</feature>
<dbReference type="SMART" id="SM01301">
    <property type="entry name" value="PTPlike_phytase"/>
    <property type="match status" value="1"/>
</dbReference>
<comment type="catalytic activity">
    <reaction evidence="15">
        <text>1D-myo-inositol 1,3,4,5,6-pentakisphosphate + H2O = 1D-myo-inositol 1,4,5,6-tetrakisphosphate + phosphate</text>
        <dbReference type="Rhea" id="RHEA:77143"/>
        <dbReference type="ChEBI" id="CHEBI:15377"/>
        <dbReference type="ChEBI" id="CHEBI:43474"/>
        <dbReference type="ChEBI" id="CHEBI:57627"/>
        <dbReference type="ChEBI" id="CHEBI:57733"/>
    </reaction>
    <physiologicalReaction direction="left-to-right" evidence="15">
        <dbReference type="Rhea" id="RHEA:77144"/>
    </physiologicalReaction>
</comment>
<dbReference type="PROSITE" id="PS00383">
    <property type="entry name" value="TYR_PHOSPHATASE_1"/>
    <property type="match status" value="1"/>
</dbReference>
<evidence type="ECO:0000256" key="10">
    <source>
        <dbReference type="ARBA" id="ARBA00034256"/>
    </source>
</evidence>
<feature type="compositionally biased region" description="Acidic residues" evidence="20">
    <location>
        <begin position="434"/>
        <end position="446"/>
    </location>
</feature>
<dbReference type="InterPro" id="IPR051281">
    <property type="entry name" value="Dual-spec_lipid-protein_phosph"/>
</dbReference>
<feature type="compositionally biased region" description="Acidic residues" evidence="20">
    <location>
        <begin position="408"/>
        <end position="418"/>
    </location>
</feature>
<dbReference type="InterPro" id="IPR045101">
    <property type="entry name" value="PTP_PTEN"/>
</dbReference>
<evidence type="ECO:0000256" key="3">
    <source>
        <dbReference type="ARBA" id="ARBA00013015"/>
    </source>
</evidence>
<feature type="domain" description="C2 tensin-type" evidence="23">
    <location>
        <begin position="197"/>
        <end position="314"/>
    </location>
</feature>
<feature type="compositionally biased region" description="Low complexity" evidence="20">
    <location>
        <begin position="583"/>
        <end position="599"/>
    </location>
</feature>
<evidence type="ECO:0000256" key="20">
    <source>
        <dbReference type="SAM" id="MobiDB-lite"/>
    </source>
</evidence>
<keyword evidence="6" id="KW-0963">Cytoplasm</keyword>
<dbReference type="SUPFAM" id="SSF52799">
    <property type="entry name" value="(Phosphotyrosine protein) phosphatases II"/>
    <property type="match status" value="1"/>
</dbReference>
<dbReference type="GO" id="GO:0005829">
    <property type="term" value="C:cytosol"/>
    <property type="evidence" value="ECO:0007669"/>
    <property type="project" value="TreeGrafter"/>
</dbReference>
<evidence type="ECO:0000256" key="5">
    <source>
        <dbReference type="ARBA" id="ARBA00013081"/>
    </source>
</evidence>
<evidence type="ECO:0000256" key="18">
    <source>
        <dbReference type="ARBA" id="ARBA00048832"/>
    </source>
</evidence>
<dbReference type="EC" id="3.1.3.48" evidence="4"/>
<comment type="catalytic activity">
    <reaction evidence="18">
        <text>O-phospho-L-threonyl-[protein] + H2O = L-threonyl-[protein] + phosphate</text>
        <dbReference type="Rhea" id="RHEA:47004"/>
        <dbReference type="Rhea" id="RHEA-COMP:11060"/>
        <dbReference type="Rhea" id="RHEA-COMP:11605"/>
        <dbReference type="ChEBI" id="CHEBI:15377"/>
        <dbReference type="ChEBI" id="CHEBI:30013"/>
        <dbReference type="ChEBI" id="CHEBI:43474"/>
        <dbReference type="ChEBI" id="CHEBI:61977"/>
        <dbReference type="EC" id="3.1.3.16"/>
    </reaction>
    <physiologicalReaction direction="left-to-right" evidence="18">
        <dbReference type="Rhea" id="RHEA:47005"/>
    </physiologicalReaction>
</comment>
<comment type="catalytic activity">
    <reaction evidence="13">
        <text>1D-myo-inositol 1,3,4,5-tetrakisphosphate + H2O = 1D-myo-inositol 1,4,5-trisphosphate + phosphate</text>
        <dbReference type="Rhea" id="RHEA:77155"/>
        <dbReference type="ChEBI" id="CHEBI:15377"/>
        <dbReference type="ChEBI" id="CHEBI:43474"/>
        <dbReference type="ChEBI" id="CHEBI:57895"/>
        <dbReference type="ChEBI" id="CHEBI:203600"/>
    </reaction>
    <physiologicalReaction direction="left-to-right" evidence="13">
        <dbReference type="Rhea" id="RHEA:77156"/>
    </physiologicalReaction>
</comment>
<dbReference type="GO" id="GO:0004722">
    <property type="term" value="F:protein serine/threonine phosphatase activity"/>
    <property type="evidence" value="ECO:0007669"/>
    <property type="project" value="UniProtKB-EC"/>
</dbReference>
<keyword evidence="7" id="KW-0378">Hydrolase</keyword>
<comment type="caution">
    <text evidence="24">The sequence shown here is derived from an EMBL/GenBank/DDBJ whole genome shotgun (WGS) entry which is preliminary data.</text>
</comment>
<evidence type="ECO:0000256" key="16">
    <source>
        <dbReference type="ARBA" id="ARBA00044309"/>
    </source>
</evidence>
<comment type="catalytic activity">
    <reaction evidence="10">
        <text>1,2-dihexadecanoyl-sn-glycero-3-phospho-(1D-myo-inositol-3,4,5-trisphosphate) + H2O = 1,2-dihexadecanoyl-sn-glycero-3-phospho-(1D-myo-inositol-4,5-bisphosphate) + phosphate</text>
        <dbReference type="Rhea" id="RHEA:43560"/>
        <dbReference type="ChEBI" id="CHEBI:15377"/>
        <dbReference type="ChEBI" id="CHEBI:43474"/>
        <dbReference type="ChEBI" id="CHEBI:83420"/>
        <dbReference type="ChEBI" id="CHEBI:83423"/>
    </reaction>
    <physiologicalReaction direction="left-to-right" evidence="10">
        <dbReference type="Rhea" id="RHEA:43561"/>
    </physiologicalReaction>
</comment>
<dbReference type="InterPro" id="IPR057023">
    <property type="entry name" value="PTP-SAK"/>
</dbReference>
<evidence type="ECO:0000256" key="15">
    <source>
        <dbReference type="ARBA" id="ARBA00043762"/>
    </source>
</evidence>
<reference evidence="24" key="1">
    <citation type="submission" date="2022-08" db="EMBL/GenBank/DDBJ databases">
        <title>Novel sulphate-reducing endosymbionts in the free-living metamonad Anaeramoeba.</title>
        <authorList>
            <person name="Jerlstrom-Hultqvist J."/>
            <person name="Cepicka I."/>
            <person name="Gallot-Lavallee L."/>
            <person name="Salas-Leiva D."/>
            <person name="Curtis B.A."/>
            <person name="Zahonova K."/>
            <person name="Pipaliya S."/>
            <person name="Dacks J."/>
            <person name="Roger A.J."/>
        </authorList>
    </citation>
    <scope>NUCLEOTIDE SEQUENCE</scope>
    <source>
        <strain evidence="24">Busselton2</strain>
    </source>
</reference>
<gene>
    <name evidence="24" type="ORF">M0812_14398</name>
</gene>
<dbReference type="EC" id="3.1.3.16" evidence="5"/>
<evidence type="ECO:0000256" key="13">
    <source>
        <dbReference type="ARBA" id="ARBA00043734"/>
    </source>
</evidence>
<dbReference type="SUPFAM" id="SSF49562">
    <property type="entry name" value="C2 domain (Calcium/lipid-binding domain, CaLB)"/>
    <property type="match status" value="1"/>
</dbReference>
<proteinExistence type="inferred from homology"/>
<evidence type="ECO:0000259" key="22">
    <source>
        <dbReference type="PROSITE" id="PS51181"/>
    </source>
</evidence>
<feature type="compositionally biased region" description="Polar residues" evidence="20">
    <location>
        <begin position="622"/>
        <end position="633"/>
    </location>
</feature>
<dbReference type="PANTHER" id="PTHR12305">
    <property type="entry name" value="PHOSPHATASE WITH HOMOLOGY TO TENSIN"/>
    <property type="match status" value="1"/>
</dbReference>
<evidence type="ECO:0000313" key="24">
    <source>
        <dbReference type="EMBL" id="KAJ3440727.1"/>
    </source>
</evidence>
<feature type="compositionally biased region" description="Low complexity" evidence="20">
    <location>
        <begin position="465"/>
        <end position="482"/>
    </location>
</feature>
<evidence type="ECO:0000256" key="12">
    <source>
        <dbReference type="ARBA" id="ARBA00034338"/>
    </source>
</evidence>
<evidence type="ECO:0000256" key="4">
    <source>
        <dbReference type="ARBA" id="ARBA00013064"/>
    </source>
</evidence>
<keyword evidence="8" id="KW-0904">Protein phosphatase</keyword>
<feature type="compositionally biased region" description="Low complexity" evidence="20">
    <location>
        <begin position="971"/>
        <end position="981"/>
    </location>
</feature>
<dbReference type="Pfam" id="PF22784">
    <property type="entry name" value="PTP-SAK"/>
    <property type="match status" value="1"/>
</dbReference>
<comment type="catalytic activity">
    <reaction evidence="19">
        <text>O-phospho-L-tyrosyl-[protein] + H2O = L-tyrosyl-[protein] + phosphate</text>
        <dbReference type="Rhea" id="RHEA:10684"/>
        <dbReference type="Rhea" id="RHEA-COMP:10136"/>
        <dbReference type="Rhea" id="RHEA-COMP:20101"/>
        <dbReference type="ChEBI" id="CHEBI:15377"/>
        <dbReference type="ChEBI" id="CHEBI:43474"/>
        <dbReference type="ChEBI" id="CHEBI:46858"/>
        <dbReference type="ChEBI" id="CHEBI:61978"/>
        <dbReference type="EC" id="3.1.3.48"/>
    </reaction>
    <physiologicalReaction direction="left-to-right" evidence="19">
        <dbReference type="Rhea" id="RHEA:10685"/>
    </physiologicalReaction>
</comment>
<dbReference type="AlphaFoldDB" id="A0AAV7ZFC2"/>
<evidence type="ECO:0000259" key="23">
    <source>
        <dbReference type="PROSITE" id="PS51182"/>
    </source>
</evidence>
<dbReference type="GO" id="GO:0050793">
    <property type="term" value="P:regulation of developmental process"/>
    <property type="evidence" value="ECO:0007669"/>
    <property type="project" value="UniProtKB-ARBA"/>
</dbReference>
<dbReference type="GO" id="GO:0016314">
    <property type="term" value="F:phosphatidylinositol-3,4,5-trisphosphate 3-phosphatase activity"/>
    <property type="evidence" value="ECO:0007669"/>
    <property type="project" value="UniProtKB-EC"/>
</dbReference>
<comment type="subcellular location">
    <subcellularLocation>
        <location evidence="1">Cytoplasm</location>
    </subcellularLocation>
</comment>
<dbReference type="EMBL" id="JANTQA010000030">
    <property type="protein sequence ID" value="KAJ3440727.1"/>
    <property type="molecule type" value="Genomic_DNA"/>
</dbReference>
<dbReference type="InterPro" id="IPR029023">
    <property type="entry name" value="Tensin_phosphatase"/>
</dbReference>
<sequence length="1000" mass="114953">MTNKIRTLVSKKKKRLKASGFNLDMSYITSQIITMGFPATKLEGMYRNKMSDVLKYLDKNHKENYYVYNLCSEKDYDSSCFYGRVEKFPFDDHNPPPIELMEILCKHSSAWLGESEDRVVVIHCKAGKGRTGVMACCLLIYLGLVSTAEEALNFYAKQRTKNQKGVTIPSQRRYVRYFEKIFKNGLKPLHIATIKKVSAGPLKKLEFLPKRNKNYPRIEVSNIKQEIIYSSENKMVDFMVDNSNHCTVILREAFPCFGDIRISFFFQNEKLFDIWFNSAYIEDMQLSENKSGLDKMVKNKSIKYFHSTVDFEEVRLFNQKEKKINVASYQTVGITKKLLEIHYPDSSQNNLNVIKQNTLSPKRKRSFNSKFSSNTKNNSGNSPIIFGKQFEMGDDEADLMLSGYVSSESEDENNIEDDQQLKNFETVGKKNKEEENEDEDENNGENENDHHKGEGVMNIISKNNMNSKKINNNNNNDSSLKNNIKDKPILKKKNSTNDIVKKWGINNSNKTQNTSYNSNTFTAQPNSPKKTNNRNYPTKQNINKNNFSNVKQKQDSNNNNRNFSIKNSSVDHKKNTYSNKFDSQSSNKNNYSNSKVINSGNEKPPTKSSSPNFNRYKIKLNNGINTNRNTSTDTNKFGNKNTNTSNFTNRNTNNNRNNSFNKNIKTNINTNKFGNRNNSTNKFTNRNTNSNINNSPNKNIKTGINTNTNKFGTRNNNINKFTNRNTNNNTNNSINKNIKTNTNTNKFGNRNTNTNKFTNNNNSNLINKNRNTSTDTNKFGNKNTNTSNFTNRNTNNNINNFFNKNNKASTNTNTNKFGNNNTNTNKFTNRNTNMNKNKNANTNTNKFGNKNTNTNKFTNRNTNNNINNSFNKNIKTSTSINTNKYGNNNTNINKFTNRNTNINKNTNTYKDLKINTSTNSRNQYKFLTDTSPPSSPNRPRQNQSPQINRRNNYTQSNTTNKTTSPRLQRKNITNTSNNTSTGETKPSLKFNKNFVRFNKK</sequence>
<dbReference type="Proteomes" id="UP001146793">
    <property type="component" value="Unassembled WGS sequence"/>
</dbReference>
<accession>A0AAV7ZFC2</accession>
<dbReference type="InterPro" id="IPR016130">
    <property type="entry name" value="Tyr_Pase_AS"/>
</dbReference>
<dbReference type="PANTHER" id="PTHR12305:SF81">
    <property type="entry name" value="PHOSPHATIDYLINOSITOL 3,4,5-TRISPHOSPHATE 3-PHOSPHATASE AND DUAL-SPECIFICITY PROTEIN PHOSPHATASE PTEN"/>
    <property type="match status" value="1"/>
</dbReference>
<comment type="catalytic activity">
    <reaction evidence="11">
        <text>1,2-dioctanoyl-sn-glycero-3-phospho-(1D-myo-inositol-3,4,5-trisphosphate) + H2O = 1,2-dioctanoyl-sn-glycero-3-phospho-(1D-myo-inositol-4,5-bisphosphate) + phosphate</text>
        <dbReference type="Rhea" id="RHEA:43552"/>
        <dbReference type="ChEBI" id="CHEBI:15377"/>
        <dbReference type="ChEBI" id="CHEBI:43474"/>
        <dbReference type="ChEBI" id="CHEBI:83416"/>
        <dbReference type="ChEBI" id="CHEBI:83419"/>
    </reaction>
    <physiologicalReaction direction="left-to-right" evidence="11">
        <dbReference type="Rhea" id="RHEA:43553"/>
    </physiologicalReaction>
</comment>
<dbReference type="PROSITE" id="PS50056">
    <property type="entry name" value="TYR_PHOSPHATASE_2"/>
    <property type="match status" value="1"/>
</dbReference>
<evidence type="ECO:0000256" key="6">
    <source>
        <dbReference type="ARBA" id="ARBA00022490"/>
    </source>
</evidence>
<dbReference type="InterPro" id="IPR000387">
    <property type="entry name" value="Tyr_Pase_dom"/>
</dbReference>
<evidence type="ECO:0000256" key="2">
    <source>
        <dbReference type="ARBA" id="ARBA00007881"/>
    </source>
</evidence>
<feature type="compositionally biased region" description="Low complexity" evidence="20">
    <location>
        <begin position="937"/>
        <end position="952"/>
    </location>
</feature>
<evidence type="ECO:0000259" key="21">
    <source>
        <dbReference type="PROSITE" id="PS50056"/>
    </source>
</evidence>